<keyword evidence="1" id="KW-0378">Hydrolase</keyword>
<dbReference type="InterPro" id="IPR006186">
    <property type="entry name" value="Ser/Thr-sp_prot-phosphatase"/>
</dbReference>
<dbReference type="PANTHER" id="PTHR11668:SF494">
    <property type="entry name" value="PROTEIN PHOSPHATASE, PUTATIVE-RELATED"/>
    <property type="match status" value="1"/>
</dbReference>
<dbReference type="SUPFAM" id="SSF56300">
    <property type="entry name" value="Metallo-dependent phosphatases"/>
    <property type="match status" value="1"/>
</dbReference>
<evidence type="ECO:0000313" key="3">
    <source>
        <dbReference type="EMBL" id="KAK8899948.1"/>
    </source>
</evidence>
<dbReference type="Gene3D" id="3.60.21.10">
    <property type="match status" value="1"/>
</dbReference>
<dbReference type="InterPro" id="IPR004843">
    <property type="entry name" value="Calcineurin-like_PHP"/>
</dbReference>
<evidence type="ECO:0000259" key="2">
    <source>
        <dbReference type="PROSITE" id="PS00125"/>
    </source>
</evidence>
<keyword evidence="4" id="KW-1185">Reference proteome</keyword>
<dbReference type="Proteomes" id="UP001470230">
    <property type="component" value="Unassembled WGS sequence"/>
</dbReference>
<proteinExistence type="inferred from homology"/>
<dbReference type="InterPro" id="IPR050341">
    <property type="entry name" value="PP1_catalytic_subunit"/>
</dbReference>
<organism evidence="3 4">
    <name type="scientific">Tritrichomonas musculus</name>
    <dbReference type="NCBI Taxonomy" id="1915356"/>
    <lineage>
        <taxon>Eukaryota</taxon>
        <taxon>Metamonada</taxon>
        <taxon>Parabasalia</taxon>
        <taxon>Tritrichomonadida</taxon>
        <taxon>Tritrichomonadidae</taxon>
        <taxon>Tritrichomonas</taxon>
    </lineage>
</organism>
<dbReference type="EMBL" id="JAPFFF010000001">
    <property type="protein sequence ID" value="KAK8899948.1"/>
    <property type="molecule type" value="Genomic_DNA"/>
</dbReference>
<evidence type="ECO:0000256" key="1">
    <source>
        <dbReference type="RuleBase" id="RU004273"/>
    </source>
</evidence>
<comment type="caution">
    <text evidence="3">The sequence shown here is derived from an EMBL/GenBank/DDBJ whole genome shotgun (WGS) entry which is preliminary data.</text>
</comment>
<comment type="catalytic activity">
    <reaction evidence="1">
        <text>O-phospho-L-threonyl-[protein] + H2O = L-threonyl-[protein] + phosphate</text>
        <dbReference type="Rhea" id="RHEA:47004"/>
        <dbReference type="Rhea" id="RHEA-COMP:11060"/>
        <dbReference type="Rhea" id="RHEA-COMP:11605"/>
        <dbReference type="ChEBI" id="CHEBI:15377"/>
        <dbReference type="ChEBI" id="CHEBI:30013"/>
        <dbReference type="ChEBI" id="CHEBI:43474"/>
        <dbReference type="ChEBI" id="CHEBI:61977"/>
        <dbReference type="EC" id="3.1.3.16"/>
    </reaction>
</comment>
<dbReference type="PANTHER" id="PTHR11668">
    <property type="entry name" value="SERINE/THREONINE PROTEIN PHOSPHATASE"/>
    <property type="match status" value="1"/>
</dbReference>
<dbReference type="PROSITE" id="PS00125">
    <property type="entry name" value="SER_THR_PHOSPHATASE"/>
    <property type="match status" value="1"/>
</dbReference>
<feature type="domain" description="Serine/threonine specific protein phosphatases" evidence="2">
    <location>
        <begin position="128"/>
        <end position="133"/>
    </location>
</feature>
<dbReference type="PRINTS" id="PR00114">
    <property type="entry name" value="STPHPHTASE"/>
</dbReference>
<reference evidence="3 4" key="1">
    <citation type="submission" date="2024-04" db="EMBL/GenBank/DDBJ databases">
        <title>Tritrichomonas musculus Genome.</title>
        <authorList>
            <person name="Alves-Ferreira E."/>
            <person name="Grigg M."/>
            <person name="Lorenzi H."/>
            <person name="Galac M."/>
        </authorList>
    </citation>
    <scope>NUCLEOTIDE SEQUENCE [LARGE SCALE GENOMIC DNA]</scope>
    <source>
        <strain evidence="3 4">EAF2021</strain>
    </source>
</reference>
<sequence>MKVFPASTKIMKIYSPIILTKKDNVSLVGTTFPIPFFEESIISDLCNETISKLKGSSALIRINSHCTIAGDLHGNLFDLIRIIKATDFSNNGNLIFLGDYVDRGKFSIETVVLLFALFCTYPNCVHLLRGNHEFANINSQNNFRDDIIEKYQSDSLWKKINSVFDYLPIAALIQKQVFCVHGGISSYLYNIDDIDDIELPMSQYYLSGIVEDLMWSDPNPNVSYYAPSSRGNGHLFGREAIKDFLLSNNIKHIVRAHQVVRSGVEKFAGNSLFTTFSSSNYLGQGNKCGLIVVNDSCQISALLLPPIPITKNPKFAFVNNTKLNCRCNS</sequence>
<name>A0ABR2L9B9_9EUKA</name>
<protein>
    <recommendedName>
        <fullName evidence="1">Serine/threonine-protein phosphatase</fullName>
        <ecNumber evidence="1">3.1.3.16</ecNumber>
    </recommendedName>
</protein>
<dbReference type="SMART" id="SM00156">
    <property type="entry name" value="PP2Ac"/>
    <property type="match status" value="1"/>
</dbReference>
<dbReference type="InterPro" id="IPR029052">
    <property type="entry name" value="Metallo-depent_PP-like"/>
</dbReference>
<dbReference type="CDD" id="cd00144">
    <property type="entry name" value="MPP_PPP_family"/>
    <property type="match status" value="1"/>
</dbReference>
<dbReference type="Pfam" id="PF00149">
    <property type="entry name" value="Metallophos"/>
    <property type="match status" value="1"/>
</dbReference>
<comment type="similarity">
    <text evidence="1">Belongs to the PPP phosphatase family.</text>
</comment>
<accession>A0ABR2L9B9</accession>
<gene>
    <name evidence="3" type="ORF">M9Y10_002271</name>
</gene>
<dbReference type="EC" id="3.1.3.16" evidence="1"/>
<evidence type="ECO:0000313" key="4">
    <source>
        <dbReference type="Proteomes" id="UP001470230"/>
    </source>
</evidence>